<keyword evidence="13" id="KW-1185">Reference proteome</keyword>
<protein>
    <recommendedName>
        <fullName evidence="8">L-ornithine N(alpha)-acyltransferase</fullName>
        <ecNumber evidence="7">2.3.2.30</ecNumber>
    </recommendedName>
</protein>
<gene>
    <name evidence="12" type="ORF">GCM10010960_12120</name>
</gene>
<evidence type="ECO:0000259" key="11">
    <source>
        <dbReference type="SMART" id="SM00563"/>
    </source>
</evidence>
<dbReference type="InterPro" id="IPR045746">
    <property type="entry name" value="ACT14924-like_Acyltransf_dom"/>
</dbReference>
<evidence type="ECO:0000256" key="5">
    <source>
        <dbReference type="ARBA" id="ARBA00023315"/>
    </source>
</evidence>
<dbReference type="InterPro" id="IPR016181">
    <property type="entry name" value="Acyl_CoA_acyltransferase"/>
</dbReference>
<dbReference type="Pfam" id="PF13444">
    <property type="entry name" value="Acetyltransf_5"/>
    <property type="match status" value="1"/>
</dbReference>
<comment type="caution">
    <text evidence="12">The sequence shown here is derived from an EMBL/GenBank/DDBJ whole genome shotgun (WGS) entry which is preliminary data.</text>
</comment>
<evidence type="ECO:0000256" key="10">
    <source>
        <dbReference type="ARBA" id="ARBA00047785"/>
    </source>
</evidence>
<comment type="pathway">
    <text evidence="1">Lipid metabolism.</text>
</comment>
<evidence type="ECO:0000313" key="13">
    <source>
        <dbReference type="Proteomes" id="UP000632858"/>
    </source>
</evidence>
<name>A0A917FMM6_9GAMM</name>
<evidence type="ECO:0000256" key="4">
    <source>
        <dbReference type="ARBA" id="ARBA00023098"/>
    </source>
</evidence>
<keyword evidence="4" id="KW-0443">Lipid metabolism</keyword>
<dbReference type="SMART" id="SM00563">
    <property type="entry name" value="PlsC"/>
    <property type="match status" value="1"/>
</dbReference>
<dbReference type="Proteomes" id="UP000632858">
    <property type="component" value="Unassembled WGS sequence"/>
</dbReference>
<reference evidence="12" key="2">
    <citation type="submission" date="2020-09" db="EMBL/GenBank/DDBJ databases">
        <authorList>
            <person name="Sun Q."/>
            <person name="Zhou Y."/>
        </authorList>
    </citation>
    <scope>NUCLEOTIDE SEQUENCE</scope>
    <source>
        <strain evidence="12">CGMCC 1.12726</strain>
    </source>
</reference>
<evidence type="ECO:0000256" key="6">
    <source>
        <dbReference type="ARBA" id="ARBA00038095"/>
    </source>
</evidence>
<accession>A0A917FMM6</accession>
<evidence type="ECO:0000256" key="3">
    <source>
        <dbReference type="ARBA" id="ARBA00022679"/>
    </source>
</evidence>
<dbReference type="GO" id="GO:0006629">
    <property type="term" value="P:lipid metabolic process"/>
    <property type="evidence" value="ECO:0007669"/>
    <property type="project" value="UniProtKB-KW"/>
</dbReference>
<dbReference type="EC" id="2.3.2.30" evidence="7"/>
<evidence type="ECO:0000256" key="2">
    <source>
        <dbReference type="ARBA" id="ARBA00022516"/>
    </source>
</evidence>
<evidence type="ECO:0000256" key="9">
    <source>
        <dbReference type="ARBA" id="ARBA00045724"/>
    </source>
</evidence>
<evidence type="ECO:0000256" key="1">
    <source>
        <dbReference type="ARBA" id="ARBA00005189"/>
    </source>
</evidence>
<dbReference type="RefSeq" id="WP_188448852.1">
    <property type="nucleotide sequence ID" value="NZ_BMFO01000002.1"/>
</dbReference>
<dbReference type="InterPro" id="IPR052351">
    <property type="entry name" value="Ornithine_N-alpha-AT"/>
</dbReference>
<dbReference type="SUPFAM" id="SSF69593">
    <property type="entry name" value="Glycerol-3-phosphate (1)-acyltransferase"/>
    <property type="match status" value="1"/>
</dbReference>
<proteinExistence type="inferred from homology"/>
<keyword evidence="3" id="KW-0808">Transferase</keyword>
<comment type="function">
    <text evidence="9">Catalyzes the first step in the biosynthesis of ornithine lipids, which are phosphorus-free membrane lipids. Catalyzes the 3-hydroxyacyl-acyl carrier protein-dependent acylation of ornithine to form lyso-ornithine lipid (LOL).</text>
</comment>
<keyword evidence="5 12" id="KW-0012">Acyltransferase</keyword>
<evidence type="ECO:0000313" key="12">
    <source>
        <dbReference type="EMBL" id="GGF91779.1"/>
    </source>
</evidence>
<dbReference type="PANTHER" id="PTHR37323:SF1">
    <property type="entry name" value="L-ORNITHINE N(ALPHA)-ACYLTRANSFERASE"/>
    <property type="match status" value="1"/>
</dbReference>
<dbReference type="GO" id="GO:0043810">
    <property type="term" value="F:ornithine-acyl [acyl carrier protein] N-acyltransferase activity"/>
    <property type="evidence" value="ECO:0007669"/>
    <property type="project" value="UniProtKB-EC"/>
</dbReference>
<dbReference type="SUPFAM" id="SSF55729">
    <property type="entry name" value="Acyl-CoA N-acyltransferases (Nat)"/>
    <property type="match status" value="1"/>
</dbReference>
<comment type="similarity">
    <text evidence="6">Belongs to the acetyltransferase family. OlsB subfamily.</text>
</comment>
<comment type="catalytic activity">
    <reaction evidence="10">
        <text>a (3R)-hydroxyacyl-[ACP] + L-ornithine = a lyso-ornithine lipid + holo-[ACP] + H(+)</text>
        <dbReference type="Rhea" id="RHEA:20633"/>
        <dbReference type="Rhea" id="RHEA-COMP:9685"/>
        <dbReference type="Rhea" id="RHEA-COMP:9945"/>
        <dbReference type="ChEBI" id="CHEBI:15378"/>
        <dbReference type="ChEBI" id="CHEBI:46911"/>
        <dbReference type="ChEBI" id="CHEBI:64479"/>
        <dbReference type="ChEBI" id="CHEBI:78827"/>
        <dbReference type="ChEBI" id="CHEBI:138482"/>
        <dbReference type="EC" id="2.3.2.30"/>
    </reaction>
    <physiologicalReaction direction="left-to-right" evidence="10">
        <dbReference type="Rhea" id="RHEA:20634"/>
    </physiologicalReaction>
</comment>
<dbReference type="PANTHER" id="PTHR37323">
    <property type="entry name" value="GCN5-RELATED N-ACETYLTRANSFERASE"/>
    <property type="match status" value="1"/>
</dbReference>
<evidence type="ECO:0000256" key="7">
    <source>
        <dbReference type="ARBA" id="ARBA00039058"/>
    </source>
</evidence>
<keyword evidence="2" id="KW-0444">Lipid biosynthesis</keyword>
<dbReference type="EMBL" id="BMFO01000002">
    <property type="protein sequence ID" value="GGF91779.1"/>
    <property type="molecule type" value="Genomic_DNA"/>
</dbReference>
<organism evidence="12 13">
    <name type="scientific">Arenimonas maotaiensis</name>
    <dbReference type="NCBI Taxonomy" id="1446479"/>
    <lineage>
        <taxon>Bacteria</taxon>
        <taxon>Pseudomonadati</taxon>
        <taxon>Pseudomonadota</taxon>
        <taxon>Gammaproteobacteria</taxon>
        <taxon>Lysobacterales</taxon>
        <taxon>Lysobacteraceae</taxon>
        <taxon>Arenimonas</taxon>
    </lineage>
</organism>
<evidence type="ECO:0000256" key="8">
    <source>
        <dbReference type="ARBA" id="ARBA00039866"/>
    </source>
</evidence>
<feature type="domain" description="Phospholipid/glycerol acyltransferase" evidence="11">
    <location>
        <begin position="83"/>
        <end position="200"/>
    </location>
</feature>
<sequence>MQAIEREIIRRFPDWFDGPKGLIGKALVRGYGKFCRFGEIERFLAEHGHLKGQLLVGQALEYLDIRYAVDQVEKTYIPASGRCIVVANHPAGIVDALALLHLVGSVRGDVRILANEALTSLGLLDELLIPVDVFGAGPRRSSLEAVHDALGREQCVIIFPAGEVSRLRPNGIRDTPWRGGFVRLAAKHGAPVLPVRIKARNSALFYGLSAVYKPLGTLMLPREITARRGTRIEMRIGRPHHVPATAPPKPSLSAIRQSLYAIGTRRKSRAAGPEPVIAPVDARSVRAELKALERLGETPDGKHIYAGRIASGSPLLQELGRLREITFRAVGEGTGRRLDIDRYDTWYHHIVLWNPDELEIAGAYRLAIGDAVYAEHGVAGFYSATLFDYACGTLARLVQGAELGRSFVVPKYWNSRSLDNLWHGIGAFLARHPEVRYLFGPVSISADMPIAARERLVGFYRQFHGGRQGEAAAKRPFRFLSETWSGLPREDAFREMKAELLAMGVKIPTLYKQYTELCEPEAVRFLAFGVDPDFNNSIDGLIELDIHGMKPQKYERYFGQQAAARG</sequence>
<reference evidence="12" key="1">
    <citation type="journal article" date="2014" name="Int. J. Syst. Evol. Microbiol.">
        <title>Complete genome sequence of Corynebacterium casei LMG S-19264T (=DSM 44701T), isolated from a smear-ripened cheese.</title>
        <authorList>
            <consortium name="US DOE Joint Genome Institute (JGI-PGF)"/>
            <person name="Walter F."/>
            <person name="Albersmeier A."/>
            <person name="Kalinowski J."/>
            <person name="Ruckert C."/>
        </authorList>
    </citation>
    <scope>NUCLEOTIDE SEQUENCE</scope>
    <source>
        <strain evidence="12">CGMCC 1.12726</strain>
    </source>
</reference>
<dbReference type="Pfam" id="PF19576">
    <property type="entry name" value="Acyltransf_2"/>
    <property type="match status" value="1"/>
</dbReference>
<dbReference type="InterPro" id="IPR002123">
    <property type="entry name" value="Plipid/glycerol_acylTrfase"/>
</dbReference>
<dbReference type="AlphaFoldDB" id="A0A917FMM6"/>